<dbReference type="InParanoid" id="A2FHB7"/>
<dbReference type="EMBL" id="DS113792">
    <property type="protein sequence ID" value="EAX95714.1"/>
    <property type="molecule type" value="Genomic_DNA"/>
</dbReference>
<evidence type="ECO:0000313" key="2">
    <source>
        <dbReference type="EMBL" id="EAX95714.1"/>
    </source>
</evidence>
<dbReference type="SMR" id="A2FHB7"/>
<dbReference type="VEuPathDB" id="TrichDB:TVAG_256550"/>
<reference evidence="2" key="1">
    <citation type="submission" date="2006-10" db="EMBL/GenBank/DDBJ databases">
        <authorList>
            <person name="Amadeo P."/>
            <person name="Zhao Q."/>
            <person name="Wortman J."/>
            <person name="Fraser-Liggett C."/>
            <person name="Carlton J."/>
        </authorList>
    </citation>
    <scope>NUCLEOTIDE SEQUENCE</scope>
    <source>
        <strain evidence="2">G3</strain>
    </source>
</reference>
<dbReference type="Proteomes" id="UP000001542">
    <property type="component" value="Unassembled WGS sequence"/>
</dbReference>
<keyword evidence="3" id="KW-1185">Reference proteome</keyword>
<organism evidence="2 3">
    <name type="scientific">Trichomonas vaginalis (strain ATCC PRA-98 / G3)</name>
    <dbReference type="NCBI Taxonomy" id="412133"/>
    <lineage>
        <taxon>Eukaryota</taxon>
        <taxon>Metamonada</taxon>
        <taxon>Parabasalia</taxon>
        <taxon>Trichomonadida</taxon>
        <taxon>Trichomonadidae</taxon>
        <taxon>Trichomonas</taxon>
    </lineage>
</organism>
<accession>A2FHB7</accession>
<keyword evidence="1" id="KW-0175">Coiled coil</keyword>
<feature type="coiled-coil region" evidence="1">
    <location>
        <begin position="6"/>
        <end position="40"/>
    </location>
</feature>
<proteinExistence type="predicted"/>
<dbReference type="VEuPathDB" id="TrichDB:TVAGG3_1007030"/>
<evidence type="ECO:0000313" key="3">
    <source>
        <dbReference type="Proteomes" id="UP000001542"/>
    </source>
</evidence>
<protein>
    <submittedName>
        <fullName evidence="2">Uncharacterized protein</fullName>
    </submittedName>
</protein>
<name>A2FHB7_TRIV3</name>
<dbReference type="KEGG" id="tva:4753476"/>
<reference evidence="2" key="2">
    <citation type="journal article" date="2007" name="Science">
        <title>Draft genome sequence of the sexually transmitted pathogen Trichomonas vaginalis.</title>
        <authorList>
            <person name="Carlton J.M."/>
            <person name="Hirt R.P."/>
            <person name="Silva J.C."/>
            <person name="Delcher A.L."/>
            <person name="Schatz M."/>
            <person name="Zhao Q."/>
            <person name="Wortman J.R."/>
            <person name="Bidwell S.L."/>
            <person name="Alsmark U.C.M."/>
            <person name="Besteiro S."/>
            <person name="Sicheritz-Ponten T."/>
            <person name="Noel C.J."/>
            <person name="Dacks J.B."/>
            <person name="Foster P.G."/>
            <person name="Simillion C."/>
            <person name="Van de Peer Y."/>
            <person name="Miranda-Saavedra D."/>
            <person name="Barton G.J."/>
            <person name="Westrop G.D."/>
            <person name="Mueller S."/>
            <person name="Dessi D."/>
            <person name="Fiori P.L."/>
            <person name="Ren Q."/>
            <person name="Paulsen I."/>
            <person name="Zhang H."/>
            <person name="Bastida-Corcuera F.D."/>
            <person name="Simoes-Barbosa A."/>
            <person name="Brown M.T."/>
            <person name="Hayes R.D."/>
            <person name="Mukherjee M."/>
            <person name="Okumura C.Y."/>
            <person name="Schneider R."/>
            <person name="Smith A.J."/>
            <person name="Vanacova S."/>
            <person name="Villalvazo M."/>
            <person name="Haas B.J."/>
            <person name="Pertea M."/>
            <person name="Feldblyum T.V."/>
            <person name="Utterback T.R."/>
            <person name="Shu C.L."/>
            <person name="Osoegawa K."/>
            <person name="de Jong P.J."/>
            <person name="Hrdy I."/>
            <person name="Horvathova L."/>
            <person name="Zubacova Z."/>
            <person name="Dolezal P."/>
            <person name="Malik S.B."/>
            <person name="Logsdon J.M. Jr."/>
            <person name="Henze K."/>
            <person name="Gupta A."/>
            <person name="Wang C.C."/>
            <person name="Dunne R.L."/>
            <person name="Upcroft J.A."/>
            <person name="Upcroft P."/>
            <person name="White O."/>
            <person name="Salzberg S.L."/>
            <person name="Tang P."/>
            <person name="Chiu C.-H."/>
            <person name="Lee Y.-S."/>
            <person name="Embley T.M."/>
            <person name="Coombs G.H."/>
            <person name="Mottram J.C."/>
            <person name="Tachezy J."/>
            <person name="Fraser-Liggett C.M."/>
            <person name="Johnson P.J."/>
        </authorList>
    </citation>
    <scope>NUCLEOTIDE SEQUENCE [LARGE SCALE GENOMIC DNA]</scope>
    <source>
        <strain evidence="2">G3</strain>
    </source>
</reference>
<gene>
    <name evidence="2" type="ORF">TVAG_256550</name>
</gene>
<dbReference type="AlphaFoldDB" id="A2FHB7"/>
<evidence type="ECO:0000256" key="1">
    <source>
        <dbReference type="SAM" id="Coils"/>
    </source>
</evidence>
<sequence length="208" mass="23520">MSSDNMDSAVNAMRALQDRINELQNENEILKHDITILRLNLSAQNSSNMAVDAQLNSKAQTLASELNAVSQSLITLRQLRRDKNDLKELNTKIQAELGQQLRKNILMRNKIKILKSKLDEILGSEDELDAILLQYVLPEPSKSNSHLDIRFNLNMKTKSPNSESAKLQVLLKQVQSLPATPHGESVNFKNEIFSTLYKVKSKNRSVKI</sequence>